<dbReference type="Pfam" id="PF24808">
    <property type="entry name" value="DUF7707"/>
    <property type="match status" value="1"/>
</dbReference>
<gene>
    <name evidence="3" type="ORF">SCAR479_05934</name>
</gene>
<dbReference type="Proteomes" id="UP001465668">
    <property type="component" value="Unassembled WGS sequence"/>
</dbReference>
<dbReference type="InterPro" id="IPR056124">
    <property type="entry name" value="DUF7707"/>
</dbReference>
<proteinExistence type="predicted"/>
<comment type="caution">
    <text evidence="3">The sequence shown here is derived from an EMBL/GenBank/DDBJ whole genome shotgun (WGS) entry which is preliminary data.</text>
</comment>
<feature type="signal peptide" evidence="1">
    <location>
        <begin position="1"/>
        <end position="21"/>
    </location>
</feature>
<evidence type="ECO:0000313" key="3">
    <source>
        <dbReference type="EMBL" id="KAK9777541.1"/>
    </source>
</evidence>
<name>A0ABR2XUQ6_9PEZI</name>
<keyword evidence="4" id="KW-1185">Reference proteome</keyword>
<feature type="domain" description="DUF7707" evidence="2">
    <location>
        <begin position="24"/>
        <end position="126"/>
    </location>
</feature>
<sequence>MLSLKTTVLAAVTLLASTVRGDYYIDPDSVSLSIRNAWCQQELTTCPLICKQTSAGTTLINTCDATTLTYGCLCGNNMQPNVSEYSLTLPYFTCTEWGNQCVTACGSDNSCSSACRQDHPCGAQNPTKVNTTSTTTGTATATGTDASGTGVTIYTGLDGSGSTATSTPNGNAAPPNLEALNLAGLFTLAAGVAVGFGLFI</sequence>
<evidence type="ECO:0000256" key="1">
    <source>
        <dbReference type="SAM" id="SignalP"/>
    </source>
</evidence>
<feature type="chain" id="PRO_5047287314" description="DUF7707 domain-containing protein" evidence="1">
    <location>
        <begin position="22"/>
        <end position="200"/>
    </location>
</feature>
<evidence type="ECO:0000313" key="4">
    <source>
        <dbReference type="Proteomes" id="UP001465668"/>
    </source>
</evidence>
<accession>A0ABR2XUQ6</accession>
<keyword evidence="1" id="KW-0732">Signal</keyword>
<dbReference type="PANTHER" id="PTHR38118">
    <property type="entry name" value="ANCHORED CELL WALL PROTEIN 11-RELATED"/>
    <property type="match status" value="1"/>
</dbReference>
<dbReference type="EMBL" id="JARVKM010000021">
    <property type="protein sequence ID" value="KAK9777541.1"/>
    <property type="molecule type" value="Genomic_DNA"/>
</dbReference>
<reference evidence="3 4" key="1">
    <citation type="submission" date="2024-02" db="EMBL/GenBank/DDBJ databases">
        <title>First draft genome assembly of two strains of Seiridium cardinale.</title>
        <authorList>
            <person name="Emiliani G."/>
            <person name="Scali E."/>
        </authorList>
    </citation>
    <scope>NUCLEOTIDE SEQUENCE [LARGE SCALE GENOMIC DNA]</scope>
    <source>
        <strain evidence="3 4">BM-138-000479</strain>
    </source>
</reference>
<protein>
    <recommendedName>
        <fullName evidence="2">DUF7707 domain-containing protein</fullName>
    </recommendedName>
</protein>
<evidence type="ECO:0000259" key="2">
    <source>
        <dbReference type="Pfam" id="PF24808"/>
    </source>
</evidence>
<organism evidence="3 4">
    <name type="scientific">Seiridium cardinale</name>
    <dbReference type="NCBI Taxonomy" id="138064"/>
    <lineage>
        <taxon>Eukaryota</taxon>
        <taxon>Fungi</taxon>
        <taxon>Dikarya</taxon>
        <taxon>Ascomycota</taxon>
        <taxon>Pezizomycotina</taxon>
        <taxon>Sordariomycetes</taxon>
        <taxon>Xylariomycetidae</taxon>
        <taxon>Amphisphaeriales</taxon>
        <taxon>Sporocadaceae</taxon>
        <taxon>Seiridium</taxon>
    </lineage>
</organism>
<dbReference type="PANTHER" id="PTHR38118:SF2">
    <property type="entry name" value="CDP-ALCOHOL PHOSPHATIDYLTRANSFERASE PROTEIN"/>
    <property type="match status" value="1"/>
</dbReference>